<gene>
    <name evidence="2" type="ORF">AT302_00500</name>
</gene>
<dbReference type="Proteomes" id="UP000060277">
    <property type="component" value="Chromosome"/>
</dbReference>
<evidence type="ECO:0000313" key="2">
    <source>
        <dbReference type="EMBL" id="ALS58478.1"/>
    </source>
</evidence>
<feature type="region of interest" description="Disordered" evidence="1">
    <location>
        <begin position="1"/>
        <end position="26"/>
    </location>
</feature>
<name>A0ABM5WE75_9BURK</name>
<sequence length="381" mass="41903">MFAIGPSSSTPQRLTHPTQEGEPPAKRYQADLPSFVTDFDGISDTNFCFVTTFAPTCVPTTAPRLTQVVTPQLALDVDNVVPAGVTDGTLITIASDPKSLSALATHVHLTTSPLPEAKRHFEHLLRSLQANPNLTCWNSAFENLLALHNTLEQRTTQAMVDLMFDTSAEQHLPDAKVLVRTARNTRFDCVLRSRLDAIAAMPQAARLNAWRDTFASVQRCEGYYETSTANQLAKCIADLPDADREVAILGMLSNGAKVIRGPGWDALATTLYGACAAGSLPQIMRATLDASTRAHDADIKDAVMATARHIDRCPPQDAEQVLARLVAITSLEDEYDQLGFTDLEAISMLRDLRHFSNDDRRDYPRPNFDYLIQQQCNYAAD</sequence>
<protein>
    <submittedName>
        <fullName evidence="2">Uncharacterized protein</fullName>
    </submittedName>
</protein>
<reference evidence="3" key="1">
    <citation type="submission" date="2015-12" db="EMBL/GenBank/DDBJ databases">
        <title>Complete genome sequence of Pandoraea norimbergensis DSM 11628.</title>
        <authorList>
            <person name="Ee R."/>
            <person name="Lim Y.-L."/>
            <person name="Yong D."/>
            <person name="Yin W.-F."/>
            <person name="Chan K.-G."/>
        </authorList>
    </citation>
    <scope>NUCLEOTIDE SEQUENCE [LARGE SCALE GENOMIC DNA]</scope>
    <source>
        <strain evidence="3">DSM 11628</strain>
    </source>
</reference>
<keyword evidence="3" id="KW-1185">Reference proteome</keyword>
<proteinExistence type="predicted"/>
<dbReference type="RefSeq" id="WP_071358932.1">
    <property type="nucleotide sequence ID" value="NZ_CP013480.3"/>
</dbReference>
<evidence type="ECO:0000256" key="1">
    <source>
        <dbReference type="SAM" id="MobiDB-lite"/>
    </source>
</evidence>
<organism evidence="2 3">
    <name type="scientific">Pandoraea norimbergensis</name>
    <dbReference type="NCBI Taxonomy" id="93219"/>
    <lineage>
        <taxon>Bacteria</taxon>
        <taxon>Pseudomonadati</taxon>
        <taxon>Pseudomonadota</taxon>
        <taxon>Betaproteobacteria</taxon>
        <taxon>Burkholderiales</taxon>
        <taxon>Burkholderiaceae</taxon>
        <taxon>Pandoraea</taxon>
    </lineage>
</organism>
<feature type="compositionally biased region" description="Polar residues" evidence="1">
    <location>
        <begin position="1"/>
        <end position="18"/>
    </location>
</feature>
<accession>A0ABM5WE75</accession>
<evidence type="ECO:0000313" key="3">
    <source>
        <dbReference type="Proteomes" id="UP000060277"/>
    </source>
</evidence>
<dbReference type="EMBL" id="CP013480">
    <property type="protein sequence ID" value="ALS58478.1"/>
    <property type="molecule type" value="Genomic_DNA"/>
</dbReference>